<dbReference type="Pfam" id="PF02668">
    <property type="entry name" value="TauD"/>
    <property type="match status" value="1"/>
</dbReference>
<evidence type="ECO:0000256" key="4">
    <source>
        <dbReference type="ARBA" id="ARBA00023002"/>
    </source>
</evidence>
<evidence type="ECO:0000256" key="5">
    <source>
        <dbReference type="ARBA" id="ARBA00023004"/>
    </source>
</evidence>
<evidence type="ECO:0000256" key="1">
    <source>
        <dbReference type="ARBA" id="ARBA00005896"/>
    </source>
</evidence>
<reference evidence="7 8" key="1">
    <citation type="submission" date="2018-04" db="EMBL/GenBank/DDBJ databases">
        <title>The genome sequence of Caulobacter sp. 736.</title>
        <authorList>
            <person name="Gao J."/>
            <person name="Sun J."/>
        </authorList>
    </citation>
    <scope>NUCLEOTIDE SEQUENCE [LARGE SCALE GENOMIC DNA]</scope>
    <source>
        <strain evidence="7 8">736</strain>
    </source>
</reference>
<evidence type="ECO:0000313" key="7">
    <source>
        <dbReference type="EMBL" id="PVM84802.1"/>
    </source>
</evidence>
<comment type="similarity">
    <text evidence="1">Belongs to the TfdA dioxygenase family.</text>
</comment>
<evidence type="ECO:0000256" key="2">
    <source>
        <dbReference type="ARBA" id="ARBA00022723"/>
    </source>
</evidence>
<dbReference type="PANTHER" id="PTHR43779:SF3">
    <property type="entry name" value="(3R)-3-[(CARBOXYMETHYL)AMINO]FATTY ACID OXYGENASE_DECARBOXYLASE"/>
    <property type="match status" value="1"/>
</dbReference>
<proteinExistence type="inferred from homology"/>
<keyword evidence="8" id="KW-1185">Reference proteome</keyword>
<evidence type="ECO:0000313" key="8">
    <source>
        <dbReference type="Proteomes" id="UP000244913"/>
    </source>
</evidence>
<name>A0A2T9JM84_9CAUL</name>
<protein>
    <submittedName>
        <fullName evidence="7">2,4-dichlorophenoxyacetate dioxygenase</fullName>
    </submittedName>
</protein>
<gene>
    <name evidence="7" type="ORF">DDF65_08150</name>
</gene>
<keyword evidence="5" id="KW-0408">Iron</keyword>
<dbReference type="AlphaFoldDB" id="A0A2T9JM84"/>
<dbReference type="InterPro" id="IPR051178">
    <property type="entry name" value="TfdA_dioxygenase"/>
</dbReference>
<dbReference type="InterPro" id="IPR003819">
    <property type="entry name" value="TauD/TfdA-like"/>
</dbReference>
<dbReference type="EMBL" id="QDKP01000024">
    <property type="protein sequence ID" value="PVM84802.1"/>
    <property type="molecule type" value="Genomic_DNA"/>
</dbReference>
<dbReference type="PANTHER" id="PTHR43779">
    <property type="entry name" value="DIOXYGENASE RV0097-RELATED"/>
    <property type="match status" value="1"/>
</dbReference>
<comment type="caution">
    <text evidence="7">The sequence shown here is derived from an EMBL/GenBank/DDBJ whole genome shotgun (WGS) entry which is preliminary data.</text>
</comment>
<dbReference type="Gene3D" id="3.60.130.10">
    <property type="entry name" value="Clavaminate synthase-like"/>
    <property type="match status" value="1"/>
</dbReference>
<sequence>MIRVEPLHPLFAAEVFGVDLARPPSAALIAEIAEALDVHAVLVFRDQPLTSDQQVAFSEGFGVLEETVGAALKGKASSRLGEPRIAEVSNLGPDGAIRPPEDRWRLMQRANGFWHTDSSFKPQWGKISFLSAHECPATGGETEFVDLRAAHDALDDATRTEIAGLKAAHSMARSRGLVGYDELAAEAVTRFPPVVQPLMRRHPGSGRMSLYLASHASHVLGLSPERGRELLDRLTALATTPPMIFQHGWKVGDLVMWDNRCTMHRGLPYDDLNERRDMRRTTVVETQDIAPFVEMAS</sequence>
<dbReference type="GO" id="GO:0016706">
    <property type="term" value="F:2-oxoglutarate-dependent dioxygenase activity"/>
    <property type="evidence" value="ECO:0007669"/>
    <property type="project" value="UniProtKB-ARBA"/>
</dbReference>
<dbReference type="GO" id="GO:0046872">
    <property type="term" value="F:metal ion binding"/>
    <property type="evidence" value="ECO:0007669"/>
    <property type="project" value="UniProtKB-KW"/>
</dbReference>
<evidence type="ECO:0000259" key="6">
    <source>
        <dbReference type="Pfam" id="PF02668"/>
    </source>
</evidence>
<keyword evidence="3 7" id="KW-0223">Dioxygenase</keyword>
<evidence type="ECO:0000256" key="3">
    <source>
        <dbReference type="ARBA" id="ARBA00022964"/>
    </source>
</evidence>
<dbReference type="RefSeq" id="WP_116566276.1">
    <property type="nucleotide sequence ID" value="NZ_QDKP01000024.1"/>
</dbReference>
<feature type="domain" description="TauD/TfdA-like" evidence="6">
    <location>
        <begin position="4"/>
        <end position="282"/>
    </location>
</feature>
<dbReference type="SUPFAM" id="SSF51197">
    <property type="entry name" value="Clavaminate synthase-like"/>
    <property type="match status" value="1"/>
</dbReference>
<dbReference type="Proteomes" id="UP000244913">
    <property type="component" value="Unassembled WGS sequence"/>
</dbReference>
<keyword evidence="4" id="KW-0560">Oxidoreductase</keyword>
<dbReference type="InterPro" id="IPR042098">
    <property type="entry name" value="TauD-like_sf"/>
</dbReference>
<keyword evidence="2" id="KW-0479">Metal-binding</keyword>
<accession>A0A2T9JM84</accession>
<organism evidence="7 8">
    <name type="scientific">Caulobacter radicis</name>
    <dbReference type="NCBI Taxonomy" id="2172650"/>
    <lineage>
        <taxon>Bacteria</taxon>
        <taxon>Pseudomonadati</taxon>
        <taxon>Pseudomonadota</taxon>
        <taxon>Alphaproteobacteria</taxon>
        <taxon>Caulobacterales</taxon>
        <taxon>Caulobacteraceae</taxon>
        <taxon>Caulobacter</taxon>
    </lineage>
</organism>